<proteinExistence type="predicted"/>
<dbReference type="STRING" id="1969733.B5V00_04510"/>
<name>A0A1X0Y9Z9_9BACT</name>
<sequence>MSARKKNMAASVKQRLLDRSREHKEDVQLLLIRYGLERFLYRLGCSEYRQRFILKGAMLFPYWEIDEHRPTRDIDLLGFGEGATEKLAEVVREVLSREIEDDGLRFDLDSIVAEEIREDLEYGGVRIKFNAYLEKARIGLQIDVGFGDVVNPDPQEITYPSLFDLPAPRIRAYPRETVIAEKFHAMVVLGMANSRMKDFYDVWILARLFEFDGPLLARAIEQTFARRKIEVPTSSPLAFCEDFYNDPSKQAQWRAFWNRNKLTDDFISLEETVAFISGFLIPLCTAVTSEQTFNAQWFPGGGWVLS</sequence>
<keyword evidence="2" id="KW-1185">Reference proteome</keyword>
<evidence type="ECO:0008006" key="3">
    <source>
        <dbReference type="Google" id="ProtNLM"/>
    </source>
</evidence>
<dbReference type="EMBL" id="NAAD01000004">
    <property type="protein sequence ID" value="ORJ62021.1"/>
    <property type="molecule type" value="Genomic_DNA"/>
</dbReference>
<reference evidence="1 2" key="1">
    <citation type="submission" date="2017-03" db="EMBL/GenBank/DDBJ databases">
        <title>Genome sequence of Geothermobacter sp. EPR-M, Deep-Sea Iron Reducer.</title>
        <authorList>
            <person name="Tully B."/>
            <person name="Savalia P."/>
            <person name="Abuyen K."/>
            <person name="Baughan C."/>
            <person name="Romero E."/>
            <person name="Ronkowski C."/>
            <person name="Torres B."/>
            <person name="Tremblay J."/>
            <person name="Trujillo A."/>
            <person name="Tyler M."/>
            <person name="Perez-Rodriguez I."/>
            <person name="Amend J."/>
        </authorList>
    </citation>
    <scope>NUCLEOTIDE SEQUENCE [LARGE SCALE GENOMIC DNA]</scope>
    <source>
        <strain evidence="1 2">EPR-M</strain>
    </source>
</reference>
<dbReference type="InterPro" id="IPR014942">
    <property type="entry name" value="AbiEii"/>
</dbReference>
<dbReference type="Proteomes" id="UP000193136">
    <property type="component" value="Unassembled WGS sequence"/>
</dbReference>
<comment type="caution">
    <text evidence="1">The sequence shown here is derived from an EMBL/GenBank/DDBJ whole genome shotgun (WGS) entry which is preliminary data.</text>
</comment>
<dbReference type="OrthoDB" id="9808443at2"/>
<organism evidence="1 2">
    <name type="scientific">Geothermobacter hydrogeniphilus</name>
    <dbReference type="NCBI Taxonomy" id="1969733"/>
    <lineage>
        <taxon>Bacteria</taxon>
        <taxon>Pseudomonadati</taxon>
        <taxon>Thermodesulfobacteriota</taxon>
        <taxon>Desulfuromonadia</taxon>
        <taxon>Desulfuromonadales</taxon>
        <taxon>Geothermobacteraceae</taxon>
        <taxon>Geothermobacter</taxon>
    </lineage>
</organism>
<evidence type="ECO:0000313" key="2">
    <source>
        <dbReference type="Proteomes" id="UP000193136"/>
    </source>
</evidence>
<accession>A0A1X0Y9Z9</accession>
<dbReference type="RefSeq" id="WP_085009575.1">
    <property type="nucleotide sequence ID" value="NZ_NAAD01000004.1"/>
</dbReference>
<gene>
    <name evidence="1" type="ORF">B5V00_04510</name>
</gene>
<evidence type="ECO:0000313" key="1">
    <source>
        <dbReference type="EMBL" id="ORJ62021.1"/>
    </source>
</evidence>
<dbReference type="AlphaFoldDB" id="A0A1X0Y9Z9"/>
<protein>
    <recommendedName>
        <fullName evidence="3">Nucleotidyl transferase AbiEii toxin, Type IV TA system</fullName>
    </recommendedName>
</protein>
<dbReference type="Pfam" id="PF08843">
    <property type="entry name" value="AbiEii"/>
    <property type="match status" value="1"/>
</dbReference>